<reference evidence="3 4" key="1">
    <citation type="submission" date="2020-02" db="EMBL/GenBank/DDBJ databases">
        <title>Complete genome sequence of the novel Campylobacter species Candidatus Campylobacter infans.</title>
        <authorList>
            <person name="Duim B."/>
            <person name="Zomer A."/>
            <person name="van der Graaf L."/>
            <person name="Wagenaar J."/>
        </authorList>
    </citation>
    <scope>NUCLEOTIDE SEQUENCE [LARGE SCALE GENOMIC DNA]</scope>
    <source>
        <strain evidence="3 4">19S00001</strain>
    </source>
</reference>
<sequence>MSEFNRYGVKIEKLKLKDIEILRSWRNDPKIAKLMLSQNGTHITKEEQLKWFNSIQNQPNSLYYMAFVDDIAIGYFCFQQINWQDCTAIPGEIMVIPKQFDEARITLGAYCAIYDMAFEILGLKQLKAYCKLENKRAIRMAKILNFKSTHTDNQCIYFELYKDDYYQMRDSLIYKLGLAREFAKNELNKSSNNERPAPASKSAKASPRAIRAKRAPAPRFKKRTYQNAKRNNI</sequence>
<proteinExistence type="predicted"/>
<feature type="domain" description="N-acetyltransferase" evidence="2">
    <location>
        <begin position="11"/>
        <end position="146"/>
    </location>
</feature>
<dbReference type="InterPro" id="IPR000182">
    <property type="entry name" value="GNAT_dom"/>
</dbReference>
<dbReference type="InterPro" id="IPR016181">
    <property type="entry name" value="Acyl_CoA_acyltransferase"/>
</dbReference>
<protein>
    <submittedName>
        <fullName evidence="3">Acetyltransferase (GNAT family)</fullName>
    </submittedName>
</protein>
<accession>A0A7H9CJZ0</accession>
<evidence type="ECO:0000259" key="2">
    <source>
        <dbReference type="Pfam" id="PF13302"/>
    </source>
</evidence>
<dbReference type="AlphaFoldDB" id="A0A7H9CJZ0"/>
<dbReference type="PANTHER" id="PTHR43415:SF3">
    <property type="entry name" value="GNAT-FAMILY ACETYLTRANSFERASE"/>
    <property type="match status" value="1"/>
</dbReference>
<feature type="compositionally biased region" description="Low complexity" evidence="1">
    <location>
        <begin position="195"/>
        <end position="209"/>
    </location>
</feature>
<evidence type="ECO:0000313" key="4">
    <source>
        <dbReference type="Proteomes" id="UP000509414"/>
    </source>
</evidence>
<organism evidence="3 4">
    <name type="scientific">Candidatus Campylobacter infans</name>
    <dbReference type="NCBI Taxonomy" id="2561898"/>
    <lineage>
        <taxon>Bacteria</taxon>
        <taxon>Pseudomonadati</taxon>
        <taxon>Campylobacterota</taxon>
        <taxon>Epsilonproteobacteria</taxon>
        <taxon>Campylobacterales</taxon>
        <taxon>Campylobacteraceae</taxon>
        <taxon>Campylobacter</taxon>
    </lineage>
</organism>
<dbReference type="EMBL" id="CP049075">
    <property type="protein sequence ID" value="QLI05605.1"/>
    <property type="molecule type" value="Genomic_DNA"/>
</dbReference>
<gene>
    <name evidence="3" type="ORF">CINF_1111</name>
</gene>
<evidence type="ECO:0000313" key="3">
    <source>
        <dbReference type="EMBL" id="QLI05605.1"/>
    </source>
</evidence>
<feature type="compositionally biased region" description="Basic residues" evidence="1">
    <location>
        <begin position="210"/>
        <end position="224"/>
    </location>
</feature>
<dbReference type="RefSeq" id="WP_179974804.1">
    <property type="nucleotide sequence ID" value="NZ_CP049075.1"/>
</dbReference>
<name>A0A7H9CJZ0_9BACT</name>
<keyword evidence="3" id="KW-0808">Transferase</keyword>
<feature type="region of interest" description="Disordered" evidence="1">
    <location>
        <begin position="187"/>
        <end position="233"/>
    </location>
</feature>
<keyword evidence="4" id="KW-1185">Reference proteome</keyword>
<dbReference type="Pfam" id="PF13302">
    <property type="entry name" value="Acetyltransf_3"/>
    <property type="match status" value="1"/>
</dbReference>
<dbReference type="PANTHER" id="PTHR43415">
    <property type="entry name" value="SPERMIDINE N(1)-ACETYLTRANSFERASE"/>
    <property type="match status" value="1"/>
</dbReference>
<dbReference type="Proteomes" id="UP000509414">
    <property type="component" value="Chromosome"/>
</dbReference>
<evidence type="ECO:0000256" key="1">
    <source>
        <dbReference type="SAM" id="MobiDB-lite"/>
    </source>
</evidence>
<dbReference type="GO" id="GO:0016747">
    <property type="term" value="F:acyltransferase activity, transferring groups other than amino-acyl groups"/>
    <property type="evidence" value="ECO:0007669"/>
    <property type="project" value="InterPro"/>
</dbReference>
<dbReference type="Gene3D" id="3.40.630.30">
    <property type="match status" value="1"/>
</dbReference>
<dbReference type="KEGG" id="cinf:CINF_1111"/>
<dbReference type="SUPFAM" id="SSF55729">
    <property type="entry name" value="Acyl-CoA N-acyltransferases (Nat)"/>
    <property type="match status" value="1"/>
</dbReference>